<proteinExistence type="inferred from homology"/>
<dbReference type="AlphaFoldDB" id="A0A975DE80"/>
<feature type="binding site" evidence="4">
    <location>
        <position position="203"/>
    </location>
    <ligand>
        <name>a divalent metal cation</name>
        <dbReference type="ChEBI" id="CHEBI:60240"/>
        <label>1</label>
    </ligand>
</feature>
<evidence type="ECO:0000313" key="5">
    <source>
        <dbReference type="EMBL" id="QTH70198.1"/>
    </source>
</evidence>
<dbReference type="PANTHER" id="PTHR46124">
    <property type="entry name" value="D-AMINOACYL-TRNA DEACYLASE"/>
    <property type="match status" value="1"/>
</dbReference>
<name>A0A975DE80_9GAMM</name>
<comment type="similarity">
    <text evidence="1">Belongs to the metallo-dependent hydrolases superfamily. TatD-type hydrolase family.</text>
</comment>
<dbReference type="PIRSF" id="PIRSF005902">
    <property type="entry name" value="DNase_TatD"/>
    <property type="match status" value="1"/>
</dbReference>
<reference evidence="5" key="1">
    <citation type="submission" date="2021-03" db="EMBL/GenBank/DDBJ databases">
        <title>Complete Genome of Pseudoalteromonas xiamenensis STKMTI.2, a new potential marine bacterium producing anti-Vibrio compounds.</title>
        <authorList>
            <person name="Handayani D.P."/>
            <person name="Isnansetyo A."/>
            <person name="Istiqomah I."/>
            <person name="Jumina J."/>
        </authorList>
    </citation>
    <scope>NUCLEOTIDE SEQUENCE</scope>
    <source>
        <strain evidence="5">STKMTI.2</strain>
    </source>
</reference>
<keyword evidence="3 5" id="KW-0378">Hydrolase</keyword>
<evidence type="ECO:0000256" key="1">
    <source>
        <dbReference type="ARBA" id="ARBA00009275"/>
    </source>
</evidence>
<dbReference type="InterPro" id="IPR032466">
    <property type="entry name" value="Metal_Hydrolase"/>
</dbReference>
<dbReference type="RefSeq" id="WP_208841794.1">
    <property type="nucleotide sequence ID" value="NZ_CP072133.1"/>
</dbReference>
<evidence type="ECO:0000256" key="4">
    <source>
        <dbReference type="PIRSR" id="PIRSR005902-1"/>
    </source>
</evidence>
<dbReference type="Pfam" id="PF01026">
    <property type="entry name" value="TatD_DNase"/>
    <property type="match status" value="1"/>
</dbReference>
<evidence type="ECO:0000256" key="2">
    <source>
        <dbReference type="ARBA" id="ARBA00022723"/>
    </source>
</evidence>
<dbReference type="PANTHER" id="PTHR46124:SF2">
    <property type="entry name" value="D-AMINOACYL-TRNA DEACYLASE"/>
    <property type="match status" value="1"/>
</dbReference>
<evidence type="ECO:0000313" key="6">
    <source>
        <dbReference type="Proteomes" id="UP000664904"/>
    </source>
</evidence>
<dbReference type="FunFam" id="3.20.20.140:FF:000005">
    <property type="entry name" value="TatD family hydrolase"/>
    <property type="match status" value="1"/>
</dbReference>
<feature type="binding site" evidence="4">
    <location>
        <position position="94"/>
    </location>
    <ligand>
        <name>a divalent metal cation</name>
        <dbReference type="ChEBI" id="CHEBI:60240"/>
        <label>1</label>
    </ligand>
</feature>
<dbReference type="EMBL" id="CP072133">
    <property type="protein sequence ID" value="QTH70198.1"/>
    <property type="molecule type" value="Genomic_DNA"/>
</dbReference>
<dbReference type="Gene3D" id="3.20.20.140">
    <property type="entry name" value="Metal-dependent hydrolases"/>
    <property type="match status" value="1"/>
</dbReference>
<dbReference type="SUPFAM" id="SSF51556">
    <property type="entry name" value="Metallo-dependent hydrolases"/>
    <property type="match status" value="1"/>
</dbReference>
<protein>
    <submittedName>
        <fullName evidence="5">TatD family hydrolase</fullName>
    </submittedName>
</protein>
<dbReference type="GO" id="GO:0016788">
    <property type="term" value="F:hydrolase activity, acting on ester bonds"/>
    <property type="evidence" value="ECO:0007669"/>
    <property type="project" value="InterPro"/>
</dbReference>
<organism evidence="5 6">
    <name type="scientific">Pseudoalteromonas xiamenensis</name>
    <dbReference type="NCBI Taxonomy" id="882626"/>
    <lineage>
        <taxon>Bacteria</taxon>
        <taxon>Pseudomonadati</taxon>
        <taxon>Pseudomonadota</taxon>
        <taxon>Gammaproteobacteria</taxon>
        <taxon>Alteromonadales</taxon>
        <taxon>Pseudoalteromonadaceae</taxon>
        <taxon>Pseudoalteromonas</taxon>
    </lineage>
</organism>
<feature type="binding site" evidence="4">
    <location>
        <position position="130"/>
    </location>
    <ligand>
        <name>a divalent metal cation</name>
        <dbReference type="ChEBI" id="CHEBI:60240"/>
        <label>2</label>
    </ligand>
</feature>
<dbReference type="GO" id="GO:0046872">
    <property type="term" value="F:metal ion binding"/>
    <property type="evidence" value="ECO:0007669"/>
    <property type="project" value="UniProtKB-KW"/>
</dbReference>
<feature type="binding site" evidence="4">
    <location>
        <position position="152"/>
    </location>
    <ligand>
        <name>a divalent metal cation</name>
        <dbReference type="ChEBI" id="CHEBI:60240"/>
        <label>2</label>
    </ligand>
</feature>
<dbReference type="GO" id="GO:0005829">
    <property type="term" value="C:cytosol"/>
    <property type="evidence" value="ECO:0007669"/>
    <property type="project" value="TreeGrafter"/>
</dbReference>
<evidence type="ECO:0000256" key="3">
    <source>
        <dbReference type="ARBA" id="ARBA00022801"/>
    </source>
</evidence>
<dbReference type="PROSITE" id="PS01090">
    <property type="entry name" value="TATD_2"/>
    <property type="match status" value="1"/>
</dbReference>
<keyword evidence="6" id="KW-1185">Reference proteome</keyword>
<dbReference type="CDD" id="cd01310">
    <property type="entry name" value="TatD_DNAse"/>
    <property type="match status" value="1"/>
</dbReference>
<gene>
    <name evidence="5" type="ORF">J5O05_09055</name>
</gene>
<sequence>MPVTWVDIAVNLSNHQFADDVADVIARAKQADVHDMLLVGCDEDSSRAALEFAQQYQLHCTAGVHPHDAKSVSEHYLDVLESLLKAPQCLAVGECGLDFNRDFSPRPVQQQVLSEQLALAAKLDLPVYLHDRDASETLLAILKEHNVRGVLHCFTGDQDALERYLDLGLYIGITGWVCDERRGQALQAQIPLIPDDRILLETDAPFLIPRTLTPKPKSRRNEPAYLIEVAKQVALLKNISLDDLKTQCYDNFVKLFGVA</sequence>
<dbReference type="Proteomes" id="UP000664904">
    <property type="component" value="Chromosome"/>
</dbReference>
<dbReference type="KEGG" id="pxi:J5O05_09055"/>
<dbReference type="InterPro" id="IPR018228">
    <property type="entry name" value="DNase_TatD-rel_CS"/>
</dbReference>
<keyword evidence="2 4" id="KW-0479">Metal-binding</keyword>
<dbReference type="InterPro" id="IPR001130">
    <property type="entry name" value="TatD-like"/>
</dbReference>
<accession>A0A975DE80</accession>